<dbReference type="InterPro" id="IPR000953">
    <property type="entry name" value="Chromo/chromo_shadow_dom"/>
</dbReference>
<dbReference type="PROSITE" id="PS50013">
    <property type="entry name" value="CHROMO_2"/>
    <property type="match status" value="1"/>
</dbReference>
<feature type="compositionally biased region" description="Low complexity" evidence="2">
    <location>
        <begin position="383"/>
        <end position="394"/>
    </location>
</feature>
<reference evidence="4" key="1">
    <citation type="submission" date="2019-06" db="EMBL/GenBank/DDBJ databases">
        <authorList>
            <person name="Gan P."/>
            <person name="Shirasu K."/>
        </authorList>
    </citation>
    <scope>NUCLEOTIDE SEQUENCE [LARGE SCALE GENOMIC DNA]</scope>
    <source>
        <strain evidence="4">CAD2</strain>
    </source>
</reference>
<feature type="compositionally biased region" description="Polar residues" evidence="2">
    <location>
        <begin position="395"/>
        <end position="404"/>
    </location>
</feature>
<evidence type="ECO:0000259" key="3">
    <source>
        <dbReference type="PROSITE" id="PS50013"/>
    </source>
</evidence>
<feature type="compositionally biased region" description="Low complexity" evidence="2">
    <location>
        <begin position="454"/>
        <end position="463"/>
    </location>
</feature>
<feature type="domain" description="Chromo" evidence="3">
    <location>
        <begin position="46"/>
        <end position="82"/>
    </location>
</feature>
<evidence type="ECO:0000256" key="1">
    <source>
        <dbReference type="ARBA" id="ARBA00011353"/>
    </source>
</evidence>
<feature type="compositionally biased region" description="Basic and acidic residues" evidence="2">
    <location>
        <begin position="328"/>
        <end position="338"/>
    </location>
</feature>
<feature type="region of interest" description="Disordered" evidence="2">
    <location>
        <begin position="958"/>
        <end position="983"/>
    </location>
</feature>
<comment type="subunit">
    <text evidence="1">Component of the NuA4 histone acetyltransferase complex.</text>
</comment>
<dbReference type="InterPro" id="IPR023780">
    <property type="entry name" value="Chromo_domain"/>
</dbReference>
<protein>
    <recommendedName>
        <fullName evidence="3">Chromo domain-containing protein</fullName>
    </recommendedName>
</protein>
<feature type="compositionally biased region" description="Low complexity" evidence="2">
    <location>
        <begin position="254"/>
        <end position="268"/>
    </location>
</feature>
<dbReference type="SMART" id="SM00298">
    <property type="entry name" value="CHROMO"/>
    <property type="match status" value="1"/>
</dbReference>
<feature type="compositionally biased region" description="Acidic residues" evidence="2">
    <location>
        <begin position="152"/>
        <end position="164"/>
    </location>
</feature>
<dbReference type="InterPro" id="IPR016197">
    <property type="entry name" value="Chromo-like_dom_sf"/>
</dbReference>
<dbReference type="GO" id="GO:0006338">
    <property type="term" value="P:chromatin remodeling"/>
    <property type="evidence" value="ECO:0007669"/>
    <property type="project" value="UniProtKB-ARBA"/>
</dbReference>
<evidence type="ECO:0000313" key="5">
    <source>
        <dbReference type="Proteomes" id="UP000711996"/>
    </source>
</evidence>
<accession>A0A9P5EKQ5</accession>
<dbReference type="SUPFAM" id="SSF54160">
    <property type="entry name" value="Chromo domain-like"/>
    <property type="match status" value="1"/>
</dbReference>
<evidence type="ECO:0000313" key="4">
    <source>
        <dbReference type="EMBL" id="KAF4852252.1"/>
    </source>
</evidence>
<dbReference type="Pfam" id="PF00385">
    <property type="entry name" value="Chromo"/>
    <property type="match status" value="1"/>
</dbReference>
<keyword evidence="5" id="KW-1185">Reference proteome</keyword>
<feature type="compositionally biased region" description="Polar residues" evidence="2">
    <location>
        <begin position="310"/>
        <end position="319"/>
    </location>
</feature>
<comment type="caution">
    <text evidence="4">The sequence shown here is derived from an EMBL/GenBank/DDBJ whole genome shotgun (WGS) entry which is preliminary data.</text>
</comment>
<dbReference type="EMBL" id="QPMT01000039">
    <property type="protein sequence ID" value="KAF4852252.1"/>
    <property type="molecule type" value="Genomic_DNA"/>
</dbReference>
<dbReference type="CDD" id="cd18966">
    <property type="entry name" value="chromodomain"/>
    <property type="match status" value="1"/>
</dbReference>
<dbReference type="OrthoDB" id="436852at2759"/>
<feature type="compositionally biased region" description="Polar residues" evidence="2">
    <location>
        <begin position="228"/>
        <end position="242"/>
    </location>
</feature>
<name>A0A9P5EKQ5_COLSI</name>
<sequence>MGTPGLFVNEASPRPQSSPIKQDDEDDDDISITSSLESQHDSDEEWSVEQILYQTTEDGKEYYLVEWTGYPLERATWEPPENASSILLDEWKATQEKQRRGDEPEFDIKGWYELCEDFQRNRFDRHQERNRLRIRRGLRPTLWEGESKEDYYSSDDDVSQDDFNDILPPPKTSKRQIDQALPSIEDRPKQSLKQAAERNASLPRKRASSGEKSKSPTKQKSPALASQRPPTASAVSKPTGYQGTARKPTVTRVSSTKSTGSLTTLASKFSKPAKTAKKTQPGARTMVKAAGNIFTSGKPIRVRSRLSDNAADTNQSPRAFTNHRIRRKAELQGRDRADQAPPIIPSTLFSISGGPPPQSNTSNAIAKPKSVLKRPADDLAPRSASESSITASEAVPSTSEQSQPSRPPAKKRKSVQWDPQIPFTDEPEDMDVNSSSTSRPKRLKSPPQPTISHQPQPLEPQQVQPTLKKLSIADYQNRGKTFMHSLDKNIEMGPRGSKQIQVTFDNLRIDPEKWYSEVEAQDILQFSTTFHVRIFVAQRPVLFERVLSQGAVKAISSEGEGAIKSAAEKLKVGSFGAACLHEDFSIIVYPASCDEWKSAMKEVDDLNYESSPSDVALRYLIYKPHHKPIPEQRPIASSLTDKRASILQTLLGLDYHRLMPTGLKDVRHNFYLAFPPSREAMLDTVSEWLHMENPHCRVFSSKTSGDWRAFIDPKIANHGVVIFHETTVDVIHRYPSILKLLVNKKPAHTFWCLGESLRLRPAYPSIRSAHDITEVGAIELTRLFPHGSAILVTPSFLVAEPQRALQLFDWYKKTHAKPSANTKIVAAASLSKFLQGIALDRADQMRSMLAGGSTQDAVERAGLGYDDCMARFETWTAVESFRQSFMESIEADEQLEPIIFAPECIDANDEQSLVNWFGCWSQTRYDQFRKFFVLGTDRRLEARHSIKYEDLPLYSPGTDRDLAAEGEPNPAAQPGDGPSSVDRLLPMGTTRLASWDPRSITPFLMDLSKRMGNTRTGKPPKIIAKAYGFTVGYYQDVEATADSFRDFYRELKTYKQWLEFPWPFYSKMIPVHAPKHTPELNAPKLFNTYISLFYTPQGQVAEHKWEGRHPWIAVYRPEHPTIRPWEGSEIVIWDVSARINFPTESQIPVSRLNHAQKHLIEFVEEHGRLNNPDLPLTRVWLGGEQPSGDILPLDATLDALETMCMNPDQATMPEEKDLIENGFRPVVLRAQNDAQTHTGSPSDMELDPTEDLFAEEDDPKSKTIFHPPRSPRPIRASRCENLLFKWVKDVAMRDSSRSVFSYTFTPTVEWYEIQQLAENRNFEHIYVGSWKNIFDWLRIPEETTYKRIQDRKETSEDGRRW</sequence>
<feature type="region of interest" description="Disordered" evidence="2">
    <location>
        <begin position="1"/>
        <end position="47"/>
    </location>
</feature>
<feature type="region of interest" description="Disordered" evidence="2">
    <location>
        <begin position="145"/>
        <end position="463"/>
    </location>
</feature>
<organism evidence="4 5">
    <name type="scientific">Colletotrichum siamense</name>
    <name type="common">Anthracnose fungus</name>
    <dbReference type="NCBI Taxonomy" id="690259"/>
    <lineage>
        <taxon>Eukaryota</taxon>
        <taxon>Fungi</taxon>
        <taxon>Dikarya</taxon>
        <taxon>Ascomycota</taxon>
        <taxon>Pezizomycotina</taxon>
        <taxon>Sordariomycetes</taxon>
        <taxon>Hypocreomycetidae</taxon>
        <taxon>Glomerellales</taxon>
        <taxon>Glomerellaceae</taxon>
        <taxon>Colletotrichum</taxon>
        <taxon>Colletotrichum gloeosporioides species complex</taxon>
    </lineage>
</organism>
<gene>
    <name evidence="4" type="ORF">CGCSCA2_v010433</name>
</gene>
<evidence type="ECO:0000256" key="2">
    <source>
        <dbReference type="SAM" id="MobiDB-lite"/>
    </source>
</evidence>
<dbReference type="Gene3D" id="2.40.50.40">
    <property type="match status" value="1"/>
</dbReference>
<dbReference type="Proteomes" id="UP000711996">
    <property type="component" value="Unassembled WGS sequence"/>
</dbReference>
<proteinExistence type="predicted"/>